<gene>
    <name evidence="2" type="ORF">C8261_06920</name>
</gene>
<comment type="caution">
    <text evidence="2">The sequence shown here is derived from an EMBL/GenBank/DDBJ whole genome shotgun (WGS) entry which is preliminary data.</text>
</comment>
<reference evidence="2 3" key="2">
    <citation type="submission" date="2018-04" db="EMBL/GenBank/DDBJ databases">
        <title>Thauera lacus sp. nov., isolated from an saline lake in Inner Mongolia, China.</title>
        <authorList>
            <person name="Liang Q.-Y."/>
        </authorList>
    </citation>
    <scope>NUCLEOTIDE SEQUENCE [LARGE SCALE GENOMIC DNA]</scope>
    <source>
        <strain evidence="2 3">D20</strain>
    </source>
</reference>
<dbReference type="OrthoDB" id="9797768at2"/>
<keyword evidence="2" id="KW-0808">Transferase</keyword>
<dbReference type="PANTHER" id="PTHR33525:SF3">
    <property type="entry name" value="RIBONUCLEASE Y"/>
    <property type="match status" value="1"/>
</dbReference>
<evidence type="ECO:0000259" key="1">
    <source>
        <dbReference type="PROSITE" id="PS51833"/>
    </source>
</evidence>
<evidence type="ECO:0000313" key="2">
    <source>
        <dbReference type="EMBL" id="PTD97110.1"/>
    </source>
</evidence>
<sequence length="287" mass="31376">MSADFEAQAKAFADQIEAELADGRLNFPVSMEVSLRIKRLADDPATTLDQITTVVQAEPVLSAKTLRMANTVALNPYGAQIDTVRDAVRRIGLLSLRSLAFAVASEQLAADHRSPNMRTLAAGLWMRSVDIAAWSFALARQTRVANPDAAMLAGMMTHIGQFFLIARASDYPEMERNIDRFALFVEGWQQRVGVAVLEAFDLPENICDSFDPAQAYYGQWPPTDLHQLVHLAAQVSEQPNPFDGLLGRTVRRGRAAVVDMGVDEAALGTLLDASHAERDLILSAVRG</sequence>
<dbReference type="AlphaFoldDB" id="A0A2T4IH64"/>
<accession>A0A2T4IH64</accession>
<dbReference type="InterPro" id="IPR013976">
    <property type="entry name" value="HDOD"/>
</dbReference>
<dbReference type="EMBL" id="PZKC01000004">
    <property type="protein sequence ID" value="PTD97110.1"/>
    <property type="molecule type" value="Genomic_DNA"/>
</dbReference>
<evidence type="ECO:0000313" key="3">
    <source>
        <dbReference type="Proteomes" id="UP000241193"/>
    </source>
</evidence>
<protein>
    <submittedName>
        <fullName evidence="2">Histidine kinase</fullName>
    </submittedName>
</protein>
<proteinExistence type="predicted"/>
<keyword evidence="3" id="KW-1185">Reference proteome</keyword>
<reference evidence="2 3" key="1">
    <citation type="submission" date="2018-03" db="EMBL/GenBank/DDBJ databases">
        <authorList>
            <person name="Keele B.F."/>
        </authorList>
    </citation>
    <scope>NUCLEOTIDE SEQUENCE [LARGE SCALE GENOMIC DNA]</scope>
    <source>
        <strain evidence="2 3">D20</strain>
    </source>
</reference>
<dbReference type="PROSITE" id="PS51833">
    <property type="entry name" value="HDOD"/>
    <property type="match status" value="1"/>
</dbReference>
<organism evidence="2 3">
    <name type="scientific">Pseudothauera lacus</name>
    <dbReference type="NCBI Taxonomy" id="2136175"/>
    <lineage>
        <taxon>Bacteria</taxon>
        <taxon>Pseudomonadati</taxon>
        <taxon>Pseudomonadota</taxon>
        <taxon>Betaproteobacteria</taxon>
        <taxon>Rhodocyclales</taxon>
        <taxon>Zoogloeaceae</taxon>
        <taxon>Pseudothauera</taxon>
    </lineage>
</organism>
<feature type="domain" description="HDOD" evidence="1">
    <location>
        <begin position="27"/>
        <end position="216"/>
    </location>
</feature>
<dbReference type="Proteomes" id="UP000241193">
    <property type="component" value="Unassembled WGS sequence"/>
</dbReference>
<dbReference type="PANTHER" id="PTHR33525">
    <property type="match status" value="1"/>
</dbReference>
<keyword evidence="2" id="KW-0418">Kinase</keyword>
<dbReference type="SUPFAM" id="SSF109604">
    <property type="entry name" value="HD-domain/PDEase-like"/>
    <property type="match status" value="1"/>
</dbReference>
<dbReference type="Gene3D" id="1.10.3210.10">
    <property type="entry name" value="Hypothetical protein af1432"/>
    <property type="match status" value="1"/>
</dbReference>
<dbReference type="GO" id="GO:0016301">
    <property type="term" value="F:kinase activity"/>
    <property type="evidence" value="ECO:0007669"/>
    <property type="project" value="UniProtKB-KW"/>
</dbReference>
<dbReference type="RefSeq" id="WP_107492919.1">
    <property type="nucleotide sequence ID" value="NZ_PZKC01000004.1"/>
</dbReference>
<name>A0A2T4IH64_9RHOO</name>
<dbReference type="InterPro" id="IPR052340">
    <property type="entry name" value="RNase_Y/CdgJ"/>
</dbReference>
<dbReference type="Pfam" id="PF08668">
    <property type="entry name" value="HDOD"/>
    <property type="match status" value="1"/>
</dbReference>